<feature type="domain" description="Heterokaryon incompatibility" evidence="1">
    <location>
        <begin position="57"/>
        <end position="203"/>
    </location>
</feature>
<dbReference type="Proteomes" id="UP001337655">
    <property type="component" value="Unassembled WGS sequence"/>
</dbReference>
<dbReference type="PANTHER" id="PTHR24148:SF64">
    <property type="entry name" value="HETEROKARYON INCOMPATIBILITY DOMAIN-CONTAINING PROTEIN"/>
    <property type="match status" value="1"/>
</dbReference>
<dbReference type="PANTHER" id="PTHR24148">
    <property type="entry name" value="ANKYRIN REPEAT DOMAIN-CONTAINING PROTEIN 39 HOMOLOG-RELATED"/>
    <property type="match status" value="1"/>
</dbReference>
<keyword evidence="3" id="KW-1185">Reference proteome</keyword>
<proteinExistence type="predicted"/>
<evidence type="ECO:0000313" key="2">
    <source>
        <dbReference type="EMBL" id="KAK5167371.1"/>
    </source>
</evidence>
<dbReference type="RefSeq" id="XP_064657077.1">
    <property type="nucleotide sequence ID" value="XM_064804307.1"/>
</dbReference>
<dbReference type="GeneID" id="89928406"/>
<protein>
    <recommendedName>
        <fullName evidence="1">Heterokaryon incompatibility domain-containing protein</fullName>
    </recommendedName>
</protein>
<name>A0AAV9P3Q6_9PEZI</name>
<organism evidence="2 3">
    <name type="scientific">Saxophila tyrrhenica</name>
    <dbReference type="NCBI Taxonomy" id="1690608"/>
    <lineage>
        <taxon>Eukaryota</taxon>
        <taxon>Fungi</taxon>
        <taxon>Dikarya</taxon>
        <taxon>Ascomycota</taxon>
        <taxon>Pezizomycotina</taxon>
        <taxon>Dothideomycetes</taxon>
        <taxon>Dothideomycetidae</taxon>
        <taxon>Mycosphaerellales</taxon>
        <taxon>Extremaceae</taxon>
        <taxon>Saxophila</taxon>
    </lineage>
</organism>
<dbReference type="InterPro" id="IPR010730">
    <property type="entry name" value="HET"/>
</dbReference>
<dbReference type="AlphaFoldDB" id="A0AAV9P3Q6"/>
<dbReference type="Pfam" id="PF06985">
    <property type="entry name" value="HET"/>
    <property type="match status" value="1"/>
</dbReference>
<gene>
    <name evidence="2" type="ORF">LTR77_007070</name>
</gene>
<accession>A0AAV9P3Q6</accession>
<evidence type="ECO:0000313" key="3">
    <source>
        <dbReference type="Proteomes" id="UP001337655"/>
    </source>
</evidence>
<evidence type="ECO:0000259" key="1">
    <source>
        <dbReference type="Pfam" id="PF06985"/>
    </source>
</evidence>
<reference evidence="2 3" key="1">
    <citation type="submission" date="2023-08" db="EMBL/GenBank/DDBJ databases">
        <title>Black Yeasts Isolated from many extreme environments.</title>
        <authorList>
            <person name="Coleine C."/>
            <person name="Stajich J.E."/>
            <person name="Selbmann L."/>
        </authorList>
    </citation>
    <scope>NUCLEOTIDE SEQUENCE [LARGE SCALE GENOMIC DNA]</scope>
    <source>
        <strain evidence="2 3">CCFEE 5935</strain>
    </source>
</reference>
<comment type="caution">
    <text evidence="2">The sequence shown here is derived from an EMBL/GenBank/DDBJ whole genome shotgun (WGS) entry which is preliminary data.</text>
</comment>
<sequence length="390" mass="44601">MSMAPNISSAPPGLYRPLDNALKEIRVLHLFPGREDSPVVCGIRTVSLANDKQLPIYDAMSYVWGPSNEGRTAFLHSGGTQYEVPVTDNLHRALRTMRFRRSKSLVIWVDALCTNQNDNHEKSQQVAKMAQVYNKAQCARAMTDRFKDAPRLARQRNWVLIWYGCWDIFNLCIEFLTAKIRNTEYALGTSSRPWHARAWVCQEFYVAQKVVFVSGRTVLKRFHGRAWDDMQRFMVYIGPHEYGLWESWAESLYQWSSMHKVRHKTGSLLHAAIATAGANASDDRDKVYSLIGLMPEDSSLKVEADYDLATWAVYARATFSDIRETSNLLSLEFADYEHAAVKNLPTWTVDFLPSLVLWSLLAYLRCDTIKTPLQPSRNLTCRYSALTLAI</sequence>
<dbReference type="EMBL" id="JAVRRT010000011">
    <property type="protein sequence ID" value="KAK5167371.1"/>
    <property type="molecule type" value="Genomic_DNA"/>
</dbReference>
<dbReference type="InterPro" id="IPR052895">
    <property type="entry name" value="HetReg/Transcr_Mod"/>
</dbReference>